<reference evidence="1 2" key="1">
    <citation type="submission" date="2019-09" db="EMBL/GenBank/DDBJ databases">
        <title>Vibrio Fortis S7-72.</title>
        <authorList>
            <person name="Das S.K."/>
        </authorList>
    </citation>
    <scope>NUCLEOTIDE SEQUENCE [LARGE SCALE GENOMIC DNA]</scope>
    <source>
        <strain evidence="1 2">S7-72</strain>
    </source>
</reference>
<organism evidence="1 2">
    <name type="scientific">Vibrio fortis</name>
    <dbReference type="NCBI Taxonomy" id="212667"/>
    <lineage>
        <taxon>Bacteria</taxon>
        <taxon>Pseudomonadati</taxon>
        <taxon>Pseudomonadota</taxon>
        <taxon>Gammaproteobacteria</taxon>
        <taxon>Vibrionales</taxon>
        <taxon>Vibrionaceae</taxon>
        <taxon>Vibrio</taxon>
    </lineage>
</organism>
<dbReference type="EMBL" id="VXDD01000003">
    <property type="protein sequence ID" value="KAB0301727.1"/>
    <property type="molecule type" value="Genomic_DNA"/>
</dbReference>
<evidence type="ECO:0000313" key="2">
    <source>
        <dbReference type="Proteomes" id="UP000326687"/>
    </source>
</evidence>
<protein>
    <recommendedName>
        <fullName evidence="3">PIN-like domain-containing protein</fullName>
    </recommendedName>
</protein>
<proteinExistence type="predicted"/>
<evidence type="ECO:0008006" key="3">
    <source>
        <dbReference type="Google" id="ProtNLM"/>
    </source>
</evidence>
<dbReference type="Proteomes" id="UP000326687">
    <property type="component" value="Unassembled WGS sequence"/>
</dbReference>
<comment type="caution">
    <text evidence="1">The sequence shown here is derived from an EMBL/GenBank/DDBJ whole genome shotgun (WGS) entry which is preliminary data.</text>
</comment>
<evidence type="ECO:0000313" key="1">
    <source>
        <dbReference type="EMBL" id="KAB0301727.1"/>
    </source>
</evidence>
<accession>A0A5N3S5F9</accession>
<sequence length="188" mass="21175">MKVILVDAENVGLKGVEKVCASISDRVFVFSKSENIGQYCEKSLYQHISDYPSGANQADFCIIAYLMRFLTLYDIKALSKLVFQLHSNDSNLISAFQYQCNRFSVKSEIVRTSDTSKVVALPVEQVKSKAEAAEVLLYDALSKPRALDEKLQEELGLPRQVFTKAVNSLSSSKKIVRSPETKKKWVQR</sequence>
<name>A0A5N3S5F9_9VIBR</name>
<dbReference type="RefSeq" id="WP_150897240.1">
    <property type="nucleotide sequence ID" value="NZ_VXDD01000003.1"/>
</dbReference>
<gene>
    <name evidence="1" type="ORF">F2Z80_22060</name>
</gene>
<dbReference type="AlphaFoldDB" id="A0A5N3S5F9"/>